<feature type="domain" description="Azaphilone pigments biosynthesis cluster protein L N-terminal" evidence="4">
    <location>
        <begin position="2"/>
        <end position="186"/>
    </location>
</feature>
<evidence type="ECO:0000259" key="4">
    <source>
        <dbReference type="Pfam" id="PF17111"/>
    </source>
</evidence>
<dbReference type="InterPro" id="IPR002110">
    <property type="entry name" value="Ankyrin_rpt"/>
</dbReference>
<sequence>MADPLSLAASIAGLISLADVTFKYVYRFAKAAKDAKNDVQTLADQVNDLARVLRVLEALAESLEIDGEGFDPALRNHYLGHCHKTLEKVQKRASKALDSFNSGSKSKSLVRQLKWPFSASETASLLNEISSHKATINLALSADSMRKLQLSLSKTSELGNRVVAIQETLRRIEINTLIKVDDKKERVLNFFMAVNPQPNLETSVRLRHALTGLWLTESPAFENWLHTPGSRLWLTGIPGAGKTILAGAVIQEVLTYSYAAPEIGAAFFFCDYNDPSTWNTTNILGAIASQLARQKEEVFDILGEYYDELHPPHGLARTPDSDELRARISQMSERFDQTLVVIDGLDECGDETEDVVGILREVADYSERVSMALFSRDHFNIRIRLDQDFEVIHIAAHTEDIRQFVGAELGKRIKNRRLQLNDMSMKYEIAEVLVHRAEGMFRWVVCQLDYLCDCAHDGERREALEKLPPDLPESYRRLLQRINKASVTVQSMVHMCLSFIAFARPALSILQLCQAVSTPSAPGKTLTERNTVTEEEILRRCSSLIRKSQDGKRFEFAHFTVQEFLEDRVALGDGFGIDRYLISKQSSDLLLATQCLRFLQMKNFEPKLIEADTKHHLNDDDLVRMRNEHYPFYPYSAIFWMHLTRDGLDDPTLFNLANSLFHPSKTSHFTSWSRELVNTLMGHDGRSLRGGERNEPDLFLRIVLSPKQGVPWHQRILDVGFGPLHMAAALNIPEICSSLVSQGVPVNSRWDNIRPIDLAFASVVEFSGLLPKHFESDILVFLPVNRRRNLTIESLIRQGARPSNHLLYSRGNSVFSHTATISALLNDVTPIVCLLSLGAVPDDRELSIFDECFHRMDHTNAEAKSSMISLLRVLDSESFGDEGWAKKLCSVVSRWCAKARLSFSEHDPLFDAHRSPARDFLPARMIQAIVDDDVELTKRYLAASQIDAVEYRHDGGTLLHLAAGNDACDVFEFLIAAGSDPYCEDINGRLPIHVHDFKSGIRFYETLKRLGISLLSPDTRGMTIWHNLAKNRPLDEQLFQKLIQLDREGTGCALQTRTLADETLLSIVLRPEALVDMVESERIFFSLLDVCSELPDFWLSHGPIMDAAAYFGSGNVVRRLVDAGAEFEPAIEGTRTPLHELSGLMPLQEAQMLVDAYQYAMEYKFRDLLPVEMYIVGSIWRQLAPNPQVIKMLTTPGVLRNKDAGGRTLWEFVCTLPSQIGRYELEMVLTKLIDNIMMTMVELGAMKVYEERNQVCGVMLALDMASQYRSRPQEDAETALSYIAVDTVHEMLRQAQYWASGRNSFSVQQFLELAIHRGDSEMVRLLLEHQVDIHCRFQGTSALEEACSHSGKHMLQLLIDHCKSDKLDDTSPEDGLGLLHRLALRPDTADTVWLMESLIQRGADVNLLTGDEEAMSALALHVGNNSWQCVELLLRHGADPCLGGQSWSPTALSRAIELDDVEFLQQVLSLSVQISSIIDWGKSMEIPVLDLWLEEANALHLASAKGSLACLEFLLEKNLIKVEVSKTKEGWTPLHVSAFMGYAKTTELLIFKGCRVMAENVLGQTPLHLAVYRDDISAVEMLRKHGASESLDGLGKSPWDYAQERDLAGLVRYFEAWRDEVGNWGDLSRNPPRALAAALGRAIEAGDKEKCWNLISKGCPIDLTLPGTGGCTPLMLASRLGNLDIAAWFLNQGASTLKSAQNSDWTVTSIIEAATSNPNFNTLLSGIVDSYYKCGGDLVCGVDFPLHEAVWSGNTEGIKIILQIWEKLESAAQLKPYPDLTCRQVLQTIVNRRQATRFLFAHARGQGWQSRMVTALHVASWTGNKVAASILVERGADVDCIDCNGWTPLIYANTVDMITHLISLGASPDMVCRISPLPWFMSRFGMEELPFDLISKLSRRLILNLHCPVYCGDIPVTPHRLTALRQLGCDLAQEDECGRSLMHCIICKDETSQLVLEGGFGLCGTSPFPWHLDWCPFGKTAFLTTRFRDFQQRVPRETFRTILNLEPQCGWSPLCRAAGLNLIDIMENCLEMGARVDYEGCPLGSAIMFASTCGSLEAVKLLVRRGASVCYFGQNGFTSCYVLAGTEAIRSWLLSGRFMDQQRITAEGGGGEDAVRPWSGFASARVKIYGKREKYQAESMLEYAKRLAQIKKELGGQLVRAYEVSLPGEG</sequence>
<dbReference type="PANTHER" id="PTHR10039:SF15">
    <property type="entry name" value="NACHT DOMAIN-CONTAINING PROTEIN"/>
    <property type="match status" value="1"/>
</dbReference>
<reference evidence="6 7" key="1">
    <citation type="submission" date="2017-06" db="EMBL/GenBank/DDBJ databases">
        <title>Comparative genomic analysis of Ambrosia Fusariam Clade fungi.</title>
        <authorList>
            <person name="Stajich J.E."/>
            <person name="Carrillo J."/>
            <person name="Kijimoto T."/>
            <person name="Eskalen A."/>
            <person name="O'Donnell K."/>
            <person name="Kasson M."/>
        </authorList>
    </citation>
    <scope>NUCLEOTIDE SEQUENCE [LARGE SCALE GENOMIC DNA]</scope>
    <source>
        <strain evidence="6 7">UCR1854</strain>
    </source>
</reference>
<keyword evidence="2" id="KW-0040">ANK repeat</keyword>
<evidence type="ECO:0000256" key="1">
    <source>
        <dbReference type="ARBA" id="ARBA00022737"/>
    </source>
</evidence>
<dbReference type="Pfam" id="PF24883">
    <property type="entry name" value="NPHP3_N"/>
    <property type="match status" value="1"/>
</dbReference>
<dbReference type="Pfam" id="PF12796">
    <property type="entry name" value="Ank_2"/>
    <property type="match status" value="1"/>
</dbReference>
<dbReference type="InterPro" id="IPR031348">
    <property type="entry name" value="PigL_N"/>
</dbReference>
<dbReference type="PROSITE" id="PS50088">
    <property type="entry name" value="ANK_REPEAT"/>
    <property type="match status" value="5"/>
</dbReference>
<evidence type="ECO:0000259" key="5">
    <source>
        <dbReference type="Pfam" id="PF24883"/>
    </source>
</evidence>
<proteinExistence type="predicted"/>
<dbReference type="Pfam" id="PF00023">
    <property type="entry name" value="Ank"/>
    <property type="match status" value="3"/>
</dbReference>
<dbReference type="SMART" id="SM00248">
    <property type="entry name" value="ANK"/>
    <property type="match status" value="15"/>
</dbReference>
<gene>
    <name evidence="6" type="ORF">BHE90_013129</name>
</gene>
<dbReference type="Proteomes" id="UP000287124">
    <property type="component" value="Unassembled WGS sequence"/>
</dbReference>
<feature type="repeat" description="ANK" evidence="2">
    <location>
        <begin position="1669"/>
        <end position="1695"/>
    </location>
</feature>
<evidence type="ECO:0000313" key="6">
    <source>
        <dbReference type="EMBL" id="RTE72463.1"/>
    </source>
</evidence>
<dbReference type="EMBL" id="MIKF01000311">
    <property type="protein sequence ID" value="RTE72463.1"/>
    <property type="molecule type" value="Genomic_DNA"/>
</dbReference>
<dbReference type="SUPFAM" id="SSF52540">
    <property type="entry name" value="P-loop containing nucleoside triphosphate hydrolases"/>
    <property type="match status" value="1"/>
</dbReference>
<name>A0A430L9S8_9HYPO</name>
<feature type="repeat" description="ANK" evidence="2">
    <location>
        <begin position="1811"/>
        <end position="1843"/>
    </location>
</feature>
<evidence type="ECO:0008006" key="8">
    <source>
        <dbReference type="Google" id="ProtNLM"/>
    </source>
</evidence>
<keyword evidence="1" id="KW-0677">Repeat</keyword>
<keyword evidence="7" id="KW-1185">Reference proteome</keyword>
<evidence type="ECO:0000256" key="2">
    <source>
        <dbReference type="PROSITE-ProRule" id="PRU00023"/>
    </source>
</evidence>
<dbReference type="Gene3D" id="3.40.50.300">
    <property type="entry name" value="P-loop containing nucleotide triphosphate hydrolases"/>
    <property type="match status" value="1"/>
</dbReference>
<accession>A0A430L9S8</accession>
<dbReference type="InterPro" id="IPR056884">
    <property type="entry name" value="NPHP3-like_N"/>
</dbReference>
<organism evidence="6 7">
    <name type="scientific">Fusarium euwallaceae</name>
    <dbReference type="NCBI Taxonomy" id="1147111"/>
    <lineage>
        <taxon>Eukaryota</taxon>
        <taxon>Fungi</taxon>
        <taxon>Dikarya</taxon>
        <taxon>Ascomycota</taxon>
        <taxon>Pezizomycotina</taxon>
        <taxon>Sordariomycetes</taxon>
        <taxon>Hypocreomycetidae</taxon>
        <taxon>Hypocreales</taxon>
        <taxon>Nectriaceae</taxon>
        <taxon>Fusarium</taxon>
        <taxon>Fusarium solani species complex</taxon>
    </lineage>
</organism>
<keyword evidence="3" id="KW-0175">Coiled coil</keyword>
<dbReference type="PROSITE" id="PS50297">
    <property type="entry name" value="ANK_REP_REGION"/>
    <property type="match status" value="5"/>
</dbReference>
<protein>
    <recommendedName>
        <fullName evidence="8">Fungal N-terminal domain-containing protein</fullName>
    </recommendedName>
</protein>
<comment type="caution">
    <text evidence="6">The sequence shown here is derived from an EMBL/GenBank/DDBJ whole genome shotgun (WGS) entry which is preliminary data.</text>
</comment>
<dbReference type="InterPro" id="IPR036770">
    <property type="entry name" value="Ankyrin_rpt-contain_sf"/>
</dbReference>
<dbReference type="InterPro" id="IPR027417">
    <property type="entry name" value="P-loop_NTPase"/>
</dbReference>
<evidence type="ECO:0000256" key="3">
    <source>
        <dbReference type="SAM" id="Coils"/>
    </source>
</evidence>
<feature type="coiled-coil region" evidence="3">
    <location>
        <begin position="32"/>
        <end position="66"/>
    </location>
</feature>
<dbReference type="Gene3D" id="1.25.40.20">
    <property type="entry name" value="Ankyrin repeat-containing domain"/>
    <property type="match status" value="5"/>
</dbReference>
<evidence type="ECO:0000313" key="7">
    <source>
        <dbReference type="Proteomes" id="UP000287124"/>
    </source>
</evidence>
<feature type="domain" description="Nephrocystin 3-like N-terminal" evidence="5">
    <location>
        <begin position="211"/>
        <end position="376"/>
    </location>
</feature>
<feature type="repeat" description="ANK" evidence="2">
    <location>
        <begin position="1529"/>
        <end position="1561"/>
    </location>
</feature>
<feature type="repeat" description="ANK" evidence="2">
    <location>
        <begin position="954"/>
        <end position="986"/>
    </location>
</feature>
<dbReference type="SUPFAM" id="SSF48403">
    <property type="entry name" value="Ankyrin repeat"/>
    <property type="match status" value="3"/>
</dbReference>
<dbReference type="Pfam" id="PF17111">
    <property type="entry name" value="PigL_N"/>
    <property type="match status" value="1"/>
</dbReference>
<dbReference type="PANTHER" id="PTHR10039">
    <property type="entry name" value="AMELOGENIN"/>
    <property type="match status" value="1"/>
</dbReference>
<feature type="repeat" description="ANK" evidence="2">
    <location>
        <begin position="1562"/>
        <end position="1594"/>
    </location>
</feature>